<dbReference type="SUPFAM" id="SSF55021">
    <property type="entry name" value="ACT-like"/>
    <property type="match status" value="1"/>
</dbReference>
<evidence type="ECO:0000256" key="1">
    <source>
        <dbReference type="SAM" id="MobiDB-lite"/>
    </source>
</evidence>
<name>A0ABP5LWA2_9ACTN</name>
<keyword evidence="6" id="KW-1185">Reference proteome</keyword>
<dbReference type="CDD" id="cd02116">
    <property type="entry name" value="ACT"/>
    <property type="match status" value="1"/>
</dbReference>
<dbReference type="RefSeq" id="WP_344468010.1">
    <property type="nucleotide sequence ID" value="NZ_BAAANT010000033.1"/>
</dbReference>
<dbReference type="InterPro" id="IPR016181">
    <property type="entry name" value="Acyl_CoA_acyltransferase"/>
</dbReference>
<evidence type="ECO:0000259" key="4">
    <source>
        <dbReference type="PROSITE" id="PS51671"/>
    </source>
</evidence>
<accession>A0ABP5LWA2</accession>
<comment type="caution">
    <text evidence="5">The sequence shown here is derived from an EMBL/GenBank/DDBJ whole genome shotgun (WGS) entry which is preliminary data.</text>
</comment>
<dbReference type="CDD" id="cd04301">
    <property type="entry name" value="NAT_SF"/>
    <property type="match status" value="1"/>
</dbReference>
<organism evidence="5 6">
    <name type="scientific">Kitasatospora kazusensis</name>
    <dbReference type="NCBI Taxonomy" id="407974"/>
    <lineage>
        <taxon>Bacteria</taxon>
        <taxon>Bacillati</taxon>
        <taxon>Actinomycetota</taxon>
        <taxon>Actinomycetes</taxon>
        <taxon>Kitasatosporales</taxon>
        <taxon>Streptomycetaceae</taxon>
        <taxon>Kitasatospora</taxon>
    </lineage>
</organism>
<dbReference type="Pfam" id="PF13302">
    <property type="entry name" value="Acetyltransf_3"/>
    <property type="match status" value="1"/>
</dbReference>
<evidence type="ECO:0000256" key="2">
    <source>
        <dbReference type="SAM" id="Phobius"/>
    </source>
</evidence>
<feature type="transmembrane region" description="Helical" evidence="2">
    <location>
        <begin position="57"/>
        <end position="76"/>
    </location>
</feature>
<dbReference type="InterPro" id="IPR000182">
    <property type="entry name" value="GNAT_dom"/>
</dbReference>
<feature type="region of interest" description="Disordered" evidence="1">
    <location>
        <begin position="1"/>
        <end position="24"/>
    </location>
</feature>
<dbReference type="InterPro" id="IPR045865">
    <property type="entry name" value="ACT-like_dom_sf"/>
</dbReference>
<evidence type="ECO:0000259" key="3">
    <source>
        <dbReference type="PROSITE" id="PS51186"/>
    </source>
</evidence>
<feature type="compositionally biased region" description="Basic residues" evidence="1">
    <location>
        <begin position="15"/>
        <end position="24"/>
    </location>
</feature>
<dbReference type="EMBL" id="BAAANT010000033">
    <property type="protein sequence ID" value="GAA2151976.1"/>
    <property type="molecule type" value="Genomic_DNA"/>
</dbReference>
<reference evidence="6" key="1">
    <citation type="journal article" date="2019" name="Int. J. Syst. Evol. Microbiol.">
        <title>The Global Catalogue of Microorganisms (GCM) 10K type strain sequencing project: providing services to taxonomists for standard genome sequencing and annotation.</title>
        <authorList>
            <consortium name="The Broad Institute Genomics Platform"/>
            <consortium name="The Broad Institute Genome Sequencing Center for Infectious Disease"/>
            <person name="Wu L."/>
            <person name="Ma J."/>
        </authorList>
    </citation>
    <scope>NUCLEOTIDE SEQUENCE [LARGE SCALE GENOMIC DNA]</scope>
    <source>
        <strain evidence="6">JCM 14560</strain>
    </source>
</reference>
<evidence type="ECO:0000313" key="6">
    <source>
        <dbReference type="Proteomes" id="UP001422759"/>
    </source>
</evidence>
<keyword evidence="2" id="KW-1133">Transmembrane helix</keyword>
<dbReference type="PROSITE" id="PS51671">
    <property type="entry name" value="ACT"/>
    <property type="match status" value="1"/>
</dbReference>
<feature type="transmembrane region" description="Helical" evidence="2">
    <location>
        <begin position="32"/>
        <end position="50"/>
    </location>
</feature>
<dbReference type="PROSITE" id="PS51186">
    <property type="entry name" value="GNAT"/>
    <property type="match status" value="1"/>
</dbReference>
<dbReference type="Gene3D" id="3.40.630.30">
    <property type="match status" value="1"/>
</dbReference>
<keyword evidence="2" id="KW-0472">Membrane</keyword>
<dbReference type="Gene3D" id="3.30.70.260">
    <property type="match status" value="1"/>
</dbReference>
<dbReference type="InterPro" id="IPR002912">
    <property type="entry name" value="ACT_dom"/>
</dbReference>
<protein>
    <submittedName>
        <fullName evidence="5">GNAT family N-acetyltransferase</fullName>
    </submittedName>
</protein>
<proteinExistence type="predicted"/>
<feature type="domain" description="ACT" evidence="4">
    <location>
        <begin position="112"/>
        <end position="181"/>
    </location>
</feature>
<dbReference type="Proteomes" id="UP001422759">
    <property type="component" value="Unassembled WGS sequence"/>
</dbReference>
<evidence type="ECO:0000313" key="5">
    <source>
        <dbReference type="EMBL" id="GAA2151976.1"/>
    </source>
</evidence>
<gene>
    <name evidence="5" type="ORF">GCM10009760_48010</name>
</gene>
<feature type="domain" description="N-acetyltransferase" evidence="3">
    <location>
        <begin position="298"/>
        <end position="449"/>
    </location>
</feature>
<dbReference type="SUPFAM" id="SSF55729">
    <property type="entry name" value="Acyl-CoA N-acyltransferases (Nat)"/>
    <property type="match status" value="1"/>
</dbReference>
<sequence length="461" mass="49593">MDRFPDHRPATPSRAQRRSARGHHWRRDTTELGAVFVAVALADLVANVVVHGHDGPVLLVASALALIGTALFHVWWAQRHPHGPPGPEPAGPPGAAEVSGPLRDYQETALWRIRTTVADSPGSLARICTAFAGREINIISLQAHPLPAGTVDEFLVRAPLALTRAELAATVAAAGGQDIWTDPADAHDLVDEPTHVLALATRTALDAAELPVALRQLFGRCTIRQYPGGAARAGAGFEGHVMRLPAPSGDLIELTRPHLPFTPTEFARARKLVELDALLGPRVPKVEARLSLPAGTDLTVRRADRDDLAAAVAMHHRCSPEALRKRYHGPVHDADRYLEHLLDPRHGQTLAVEAPNGRIVALAHLIWDDDSAEVALLVEDDWQRRGLGFDLLRRMAALALEAGVPTVYAVTHASNTGLIATMRRLGAPLDHQIEAGVLTITAHLAEAADQLPTPWPTGPAR</sequence>
<keyword evidence="2" id="KW-0812">Transmembrane</keyword>